<comment type="function">
    <text evidence="1">Involved in endocytosis.</text>
</comment>
<protein>
    <recommendedName>
        <fullName evidence="6">Filamentation protein</fullName>
    </recommendedName>
</protein>
<feature type="region of interest" description="Disordered" evidence="3">
    <location>
        <begin position="378"/>
        <end position="418"/>
    </location>
</feature>
<organism evidence="4 5">
    <name type="scientific">Tuber aestivum</name>
    <name type="common">summer truffle</name>
    <dbReference type="NCBI Taxonomy" id="59557"/>
    <lineage>
        <taxon>Eukaryota</taxon>
        <taxon>Fungi</taxon>
        <taxon>Dikarya</taxon>
        <taxon>Ascomycota</taxon>
        <taxon>Pezizomycotina</taxon>
        <taxon>Pezizomycetes</taxon>
        <taxon>Pezizales</taxon>
        <taxon>Tuberaceae</taxon>
        <taxon>Tuber</taxon>
    </lineage>
</organism>
<dbReference type="InterPro" id="IPR011990">
    <property type="entry name" value="TPR-like_helical_dom_sf"/>
</dbReference>
<feature type="region of interest" description="Disordered" evidence="3">
    <location>
        <begin position="308"/>
        <end position="338"/>
    </location>
</feature>
<gene>
    <name evidence="4" type="ORF">GSTUAT00003920001</name>
</gene>
<proteinExistence type="inferred from homology"/>
<dbReference type="PANTHER" id="PTHR23083:SF464">
    <property type="entry name" value="TETRATRICOPEPTIDE REPEAT DOMAIN 7, ISOFORM A"/>
    <property type="match status" value="1"/>
</dbReference>
<keyword evidence="5" id="KW-1185">Reference proteome</keyword>
<evidence type="ECO:0000313" key="5">
    <source>
        <dbReference type="Proteomes" id="UP001412239"/>
    </source>
</evidence>
<evidence type="ECO:0000256" key="2">
    <source>
        <dbReference type="ARBA" id="ARBA00038251"/>
    </source>
</evidence>
<evidence type="ECO:0000256" key="1">
    <source>
        <dbReference type="ARBA" id="ARBA00002550"/>
    </source>
</evidence>
<comment type="similarity">
    <text evidence="2">Belongs to the YPP1 family.</text>
</comment>
<evidence type="ECO:0000256" key="3">
    <source>
        <dbReference type="SAM" id="MobiDB-lite"/>
    </source>
</evidence>
<dbReference type="AlphaFoldDB" id="A0A292PWS0"/>
<dbReference type="EMBL" id="LN891007">
    <property type="protein sequence ID" value="CUS12006.1"/>
    <property type="molecule type" value="Genomic_DNA"/>
</dbReference>
<feature type="region of interest" description="Disordered" evidence="3">
    <location>
        <begin position="810"/>
        <end position="948"/>
    </location>
</feature>
<feature type="compositionally biased region" description="Polar residues" evidence="3">
    <location>
        <begin position="312"/>
        <end position="338"/>
    </location>
</feature>
<dbReference type="InterPro" id="IPR051722">
    <property type="entry name" value="Endocytosis_PI4K-reg_protein"/>
</dbReference>
<feature type="region of interest" description="Disordered" evidence="3">
    <location>
        <begin position="766"/>
        <end position="793"/>
    </location>
</feature>
<dbReference type="SUPFAM" id="SSF48452">
    <property type="entry name" value="TPR-like"/>
    <property type="match status" value="2"/>
</dbReference>
<evidence type="ECO:0000313" key="4">
    <source>
        <dbReference type="EMBL" id="CUS12006.1"/>
    </source>
</evidence>
<feature type="compositionally biased region" description="Polar residues" evidence="3">
    <location>
        <begin position="987"/>
        <end position="997"/>
    </location>
</feature>
<dbReference type="Gene3D" id="1.25.40.10">
    <property type="entry name" value="Tetratricopeptide repeat domain"/>
    <property type="match status" value="2"/>
</dbReference>
<reference evidence="4" key="1">
    <citation type="submission" date="2015-10" db="EMBL/GenBank/DDBJ databases">
        <authorList>
            <person name="Regsiter A."/>
            <person name="william w."/>
        </authorList>
    </citation>
    <scope>NUCLEOTIDE SEQUENCE</scope>
    <source>
        <strain evidence="4">Montdore</strain>
    </source>
</reference>
<dbReference type="PANTHER" id="PTHR23083">
    <property type="entry name" value="TETRATRICOPEPTIDE REPEAT PROTEIN, TPR"/>
    <property type="match status" value="1"/>
</dbReference>
<feature type="compositionally biased region" description="Low complexity" evidence="3">
    <location>
        <begin position="926"/>
        <end position="939"/>
    </location>
</feature>
<name>A0A292PWS0_9PEZI</name>
<sequence>MSTAKGNNALQLLDTARCDGDWEAVLELCRKVTKHAPGRRCLAMTAQTEARLQQLLPPPPPGSSPSTIVSYIVSLDALQDPLEDELDKSPRRLPKLPTPAGGGWSPVITREDLVQARVAIASVCVLKGEWGEALRIIPHEREIEDWDGGTGGGSKGECFDIVRVKSLVLKGIALSHTNPSDLSLPLLLYRTATRLATTLSATRRDSPSLLFWTERALAHYALAAYRCWLENNTPGVPHPPLTTIPVTPRQMNSRPGTARAAPVYPVPRVVEEEEEEEQVGVAIGKSLVDEVTVAVAFRTFRTFVSRFSQTRPQPSTAKSNLTRPRVGTPSTGRPSTAKTNFASVNIGYGTRKERERQEVYRYFFRFLSLLLLPSHHPQRPAPRNLPSGSSSPLEEKKGPTMSNSPNYSSTGWGGGAGSTSELRDELKVVEGIYEGYLLRNLEFPEAVEYHEPIGEWVDIVAENWHMAGGSADDAPAVVEILYRASAKTFLSPRILRHLFFTLSAIGNLLEAEMALNTYLDLVEKGKERIAKGNTEIDFDSDKEILETAAEGVRFLCKHIGEGRRGMNLAEKCEKWVDEWHVGDEEVLSEVYRAIGTANACWAFETTEGDDRDAILRSAERAFKRGLRFNSGDVDAWYGLSLVYAGLRDTVSAMEGVDKGLQALTHEATEGDYRRRAIPMLHLFALLMSTSATEEYDGAQHACSKALEILGSHAQSLQIGEKELALQVQMTQLLLVEVTEGFDEAMAMTEKLLNLYSQAFNGIPRRQFGPVDSFDTNKPSTGAHTAGSSRPSTAKRLSRLFGRNKKELFTPLSLPASARQPLRSPGVLRKSSATSRRSLIKRRPKSEAESLDTPFAPPRIQVTDTNGGTSPAEMPQEKRRVLRRNSVSGGTIRRIRSLGSRRSSSSSMRSRLKKRDEVPPTPSLPMSSAGVSSVSTGTSAGNSPLDYSRGPIQPQLFHILKSKLHYSQPEEDTVLRSPPNPSPVSDGASDNNQSNSDGTRPKAVDIPNNAPQTNVPHRISALSSTIPDRNLGSVRRPIRVSEPKLNEADEKRRAIAILRSVWLFVAALYRRGRFFNDATMAIDEATGLVGSDGEGSQEVFAERGYLALSQGKKSEASELFEAALMIDVNYPPAIIGLCEILLELPPTPQVPLPQTWVTGKNRALALLQSLTSSPRGWNLPEAWLALSRAFELEKDIKNAKAALWKVIEYEDAKGVRPFTELPRML</sequence>
<feature type="compositionally biased region" description="Polar residues" evidence="3">
    <location>
        <begin position="773"/>
        <end position="791"/>
    </location>
</feature>
<feature type="compositionally biased region" description="Low complexity" evidence="3">
    <location>
        <begin position="896"/>
        <end position="908"/>
    </location>
</feature>
<evidence type="ECO:0008006" key="6">
    <source>
        <dbReference type="Google" id="ProtNLM"/>
    </source>
</evidence>
<accession>A0A292PWS0</accession>
<dbReference type="Proteomes" id="UP001412239">
    <property type="component" value="Unassembled WGS sequence"/>
</dbReference>
<feature type="region of interest" description="Disordered" evidence="3">
    <location>
        <begin position="966"/>
        <end position="1014"/>
    </location>
</feature>